<dbReference type="SUPFAM" id="SSF52777">
    <property type="entry name" value="CoA-dependent acyltransferases"/>
    <property type="match status" value="1"/>
</dbReference>
<feature type="compositionally biased region" description="Basic residues" evidence="1">
    <location>
        <begin position="158"/>
        <end position="171"/>
    </location>
</feature>
<dbReference type="PATRIC" id="fig|1299334.3.peg.5760"/>
<accession>X8AGR8</accession>
<gene>
    <name evidence="2" type="ORF">I553_0915</name>
</gene>
<evidence type="ECO:0000313" key="2">
    <source>
        <dbReference type="EMBL" id="EUA31112.1"/>
    </source>
</evidence>
<proteinExistence type="predicted"/>
<keyword evidence="2" id="KW-0560">Oxidoreductase</keyword>
<organism evidence="2">
    <name type="scientific">Mycobacterium xenopi 4042</name>
    <dbReference type="NCBI Taxonomy" id="1299334"/>
    <lineage>
        <taxon>Bacteria</taxon>
        <taxon>Bacillati</taxon>
        <taxon>Actinomycetota</taxon>
        <taxon>Actinomycetes</taxon>
        <taxon>Mycobacteriales</taxon>
        <taxon>Mycobacteriaceae</taxon>
        <taxon>Mycobacterium</taxon>
    </lineage>
</organism>
<dbReference type="InterPro" id="IPR023213">
    <property type="entry name" value="CAT-like_dom_sf"/>
</dbReference>
<evidence type="ECO:0000256" key="1">
    <source>
        <dbReference type="SAM" id="MobiDB-lite"/>
    </source>
</evidence>
<dbReference type="EMBL" id="JAOB01000059">
    <property type="protein sequence ID" value="EUA31112.1"/>
    <property type="molecule type" value="Genomic_DNA"/>
</dbReference>
<dbReference type="AlphaFoldDB" id="X8AGR8"/>
<name>X8AGR8_MYCXE</name>
<sequence length="171" mass="18409">MNGPVEQFNQTMVLQAPAGVTEADVVVLLQALLDRHAMLRLRAEGHGGGEWSLTVPEAGAVDARACLDTLPVLSDEALAQARSQLDPAAGQWCARCGRRHRRAGARHSPSGRRRRVVADPGGGSQHRLGPASQWPSNIPADGRTSLAGGRPCWPSARTMRRSWNRQARGSR</sequence>
<protein>
    <submittedName>
        <fullName evidence="2">Linear gramicidin synthetase subunit D domain protein</fullName>
        <ecNumber evidence="2">1.-.-.-</ecNumber>
    </submittedName>
</protein>
<feature type="region of interest" description="Disordered" evidence="1">
    <location>
        <begin position="100"/>
        <end position="171"/>
    </location>
</feature>
<dbReference type="Gene3D" id="3.30.559.10">
    <property type="entry name" value="Chloramphenicol acetyltransferase-like domain"/>
    <property type="match status" value="1"/>
</dbReference>
<reference evidence="2" key="1">
    <citation type="submission" date="2014-01" db="EMBL/GenBank/DDBJ databases">
        <authorList>
            <person name="Brown-Elliot B."/>
            <person name="Wallace R."/>
            <person name="Lenaerts A."/>
            <person name="Ordway D."/>
            <person name="DeGroote M.A."/>
            <person name="Parker T."/>
            <person name="Sizemore C."/>
            <person name="Tallon L.J."/>
            <person name="Sadzewicz L.K."/>
            <person name="Sengamalay N."/>
            <person name="Fraser C.M."/>
            <person name="Hine E."/>
            <person name="Shefchek K.A."/>
            <person name="Das S.P."/>
            <person name="Tettelin H."/>
        </authorList>
    </citation>
    <scope>NUCLEOTIDE SEQUENCE [LARGE SCALE GENOMIC DNA]</scope>
    <source>
        <strain evidence="2">4042</strain>
    </source>
</reference>
<feature type="compositionally biased region" description="Basic residues" evidence="1">
    <location>
        <begin position="100"/>
        <end position="115"/>
    </location>
</feature>
<comment type="caution">
    <text evidence="2">The sequence shown here is derived from an EMBL/GenBank/DDBJ whole genome shotgun (WGS) entry which is preliminary data.</text>
</comment>
<dbReference type="EC" id="1.-.-.-" evidence="2"/>
<dbReference type="GO" id="GO:0016491">
    <property type="term" value="F:oxidoreductase activity"/>
    <property type="evidence" value="ECO:0007669"/>
    <property type="project" value="UniProtKB-KW"/>
</dbReference>